<proteinExistence type="inferred from homology"/>
<comment type="similarity">
    <text evidence="1 5">Belongs to the DNA glycosylase MPG family.</text>
</comment>
<dbReference type="EC" id="3.2.2.-" evidence="5"/>
<name>A0A9D2WRM6_9FIRM</name>
<dbReference type="EMBL" id="LSRS01000003">
    <property type="protein sequence ID" value="KAF1085656.1"/>
    <property type="molecule type" value="Genomic_DNA"/>
</dbReference>
<comment type="caution">
    <text evidence="6">The sequence shown here is derived from an EMBL/GenBank/DDBJ whole genome shotgun (WGS) entry which is preliminary data.</text>
</comment>
<dbReference type="Pfam" id="PF02245">
    <property type="entry name" value="Pur_DNA_glyco"/>
    <property type="match status" value="1"/>
</dbReference>
<evidence type="ECO:0000256" key="4">
    <source>
        <dbReference type="ARBA" id="ARBA00023204"/>
    </source>
</evidence>
<dbReference type="NCBIfam" id="NF002003">
    <property type="entry name" value="PRK00802.1-3"/>
    <property type="match status" value="1"/>
</dbReference>
<dbReference type="NCBIfam" id="TIGR00567">
    <property type="entry name" value="3mg"/>
    <property type="match status" value="1"/>
</dbReference>
<dbReference type="InterPro" id="IPR003180">
    <property type="entry name" value="MPG"/>
</dbReference>
<dbReference type="RefSeq" id="WP_161822094.1">
    <property type="nucleotide sequence ID" value="NZ_LSRS01000003.1"/>
</dbReference>
<dbReference type="PANTHER" id="PTHR10429">
    <property type="entry name" value="DNA-3-METHYLADENINE GLYCOSYLASE"/>
    <property type="match status" value="1"/>
</dbReference>
<gene>
    <name evidence="6" type="ORF">SPSYN_01799</name>
</gene>
<evidence type="ECO:0000256" key="1">
    <source>
        <dbReference type="ARBA" id="ARBA00009232"/>
    </source>
</evidence>
<dbReference type="FunFam" id="3.10.300.10:FF:000001">
    <property type="entry name" value="Putative 3-methyladenine DNA glycosylase"/>
    <property type="match status" value="1"/>
</dbReference>
<dbReference type="GO" id="GO:0006284">
    <property type="term" value="P:base-excision repair"/>
    <property type="evidence" value="ECO:0007669"/>
    <property type="project" value="InterPro"/>
</dbReference>
<dbReference type="PANTHER" id="PTHR10429:SF0">
    <property type="entry name" value="DNA-3-METHYLADENINE GLYCOSYLASE"/>
    <property type="match status" value="1"/>
</dbReference>
<keyword evidence="2 5" id="KW-0227">DNA damage</keyword>
<evidence type="ECO:0000256" key="5">
    <source>
        <dbReference type="HAMAP-Rule" id="MF_00527"/>
    </source>
</evidence>
<evidence type="ECO:0000256" key="3">
    <source>
        <dbReference type="ARBA" id="ARBA00022801"/>
    </source>
</evidence>
<reference evidence="6" key="1">
    <citation type="submission" date="2016-02" db="EMBL/GenBank/DDBJ databases">
        <title>Draft Genome Sequence of Sporotomaculum syntrophicum Strain FB, a Syntrophic Benzoate Degrader.</title>
        <authorList>
            <person name="Nobu M.K."/>
            <person name="Narihiro T."/>
            <person name="Qiu Y.-L."/>
            <person name="Ohashi A."/>
            <person name="Liu W.-T."/>
            <person name="Yuji S."/>
        </authorList>
    </citation>
    <scope>NUCLEOTIDE SEQUENCE</scope>
    <source>
        <strain evidence="6">FB</strain>
    </source>
</reference>
<organism evidence="6 7">
    <name type="scientific">Sporotomaculum syntrophicum</name>
    <dbReference type="NCBI Taxonomy" id="182264"/>
    <lineage>
        <taxon>Bacteria</taxon>
        <taxon>Bacillati</taxon>
        <taxon>Bacillota</taxon>
        <taxon>Clostridia</taxon>
        <taxon>Eubacteriales</taxon>
        <taxon>Desulfallaceae</taxon>
        <taxon>Sporotomaculum</taxon>
    </lineage>
</organism>
<evidence type="ECO:0000313" key="7">
    <source>
        <dbReference type="Proteomes" id="UP000798488"/>
    </source>
</evidence>
<accession>A0A9D2WRM6</accession>
<keyword evidence="3 5" id="KW-0378">Hydrolase</keyword>
<dbReference type="SUPFAM" id="SSF50486">
    <property type="entry name" value="FMT C-terminal domain-like"/>
    <property type="match status" value="1"/>
</dbReference>
<dbReference type="OrthoDB" id="9794313at2"/>
<dbReference type="HAMAP" id="MF_00527">
    <property type="entry name" value="3MGH"/>
    <property type="match status" value="1"/>
</dbReference>
<dbReference type="Proteomes" id="UP000798488">
    <property type="component" value="Unassembled WGS sequence"/>
</dbReference>
<evidence type="ECO:0000256" key="2">
    <source>
        <dbReference type="ARBA" id="ARBA00022763"/>
    </source>
</evidence>
<dbReference type="Gene3D" id="3.10.300.10">
    <property type="entry name" value="Methylpurine-DNA glycosylase (MPG)"/>
    <property type="match status" value="1"/>
</dbReference>
<keyword evidence="4 5" id="KW-0234">DNA repair</keyword>
<dbReference type="AlphaFoldDB" id="A0A9D2WRM6"/>
<dbReference type="InterPro" id="IPR036995">
    <property type="entry name" value="MPG_sf"/>
</dbReference>
<dbReference type="InterPro" id="IPR011034">
    <property type="entry name" value="Formyl_transferase-like_C_sf"/>
</dbReference>
<protein>
    <recommendedName>
        <fullName evidence="5">Putative 3-methyladenine DNA glycosylase</fullName>
        <ecNumber evidence="5">3.2.2.-</ecNumber>
    </recommendedName>
</protein>
<sequence>MVTKKYPGDFVSNAVLPRDFYAQDTIAVARALLGCVLVHCTPEGITAGRVVETEAYLQGDPACHAARRKTPRNSVMFGPPGYAYVYFTYGMHYCFNVVTASEGVGEAVLVRALEPVLGIPLMQMRRGRENARELCSGPAKLTQAMGIYREHNQLDLTTSDLFLCAGEAGAPIVTTTRVGIKEGAELPLRYYLQDNGYVSRK</sequence>
<dbReference type="GO" id="GO:0003905">
    <property type="term" value="F:alkylbase DNA N-glycosylase activity"/>
    <property type="evidence" value="ECO:0007669"/>
    <property type="project" value="InterPro"/>
</dbReference>
<dbReference type="GO" id="GO:0003677">
    <property type="term" value="F:DNA binding"/>
    <property type="evidence" value="ECO:0007669"/>
    <property type="project" value="InterPro"/>
</dbReference>
<keyword evidence="7" id="KW-1185">Reference proteome</keyword>
<evidence type="ECO:0000313" key="6">
    <source>
        <dbReference type="EMBL" id="KAF1085656.1"/>
    </source>
</evidence>
<dbReference type="CDD" id="cd00540">
    <property type="entry name" value="AAG"/>
    <property type="match status" value="1"/>
</dbReference>